<dbReference type="Gene3D" id="3.10.450.10">
    <property type="match status" value="1"/>
</dbReference>
<reference evidence="2 3" key="1">
    <citation type="submission" date="2024-03" db="EMBL/GenBank/DDBJ databases">
        <authorList>
            <person name="Gkanogiannis A."/>
            <person name="Becerra Lopez-Lavalle L."/>
        </authorList>
    </citation>
    <scope>NUCLEOTIDE SEQUENCE [LARGE SCALE GENOMIC DNA]</scope>
</reference>
<name>A0ABP0XLS5_9ROSI</name>
<feature type="domain" description="Phloem filament PP1" evidence="1">
    <location>
        <begin position="59"/>
        <end position="133"/>
    </location>
</feature>
<accession>A0ABP0XLS5</accession>
<dbReference type="PANTHER" id="PTHR47116">
    <property type="entry name" value="PHLOEM FILAMENT PROTEIN"/>
    <property type="match status" value="1"/>
</dbReference>
<evidence type="ECO:0000259" key="1">
    <source>
        <dbReference type="Pfam" id="PF07430"/>
    </source>
</evidence>
<evidence type="ECO:0000313" key="2">
    <source>
        <dbReference type="EMBL" id="CAK9309121.1"/>
    </source>
</evidence>
<proteinExistence type="predicted"/>
<evidence type="ECO:0000313" key="3">
    <source>
        <dbReference type="Proteomes" id="UP001642487"/>
    </source>
</evidence>
<dbReference type="InterPro" id="IPR027214">
    <property type="entry name" value="Cystatin"/>
</dbReference>
<organism evidence="2 3">
    <name type="scientific">Citrullus colocynthis</name>
    <name type="common">colocynth</name>
    <dbReference type="NCBI Taxonomy" id="252529"/>
    <lineage>
        <taxon>Eukaryota</taxon>
        <taxon>Viridiplantae</taxon>
        <taxon>Streptophyta</taxon>
        <taxon>Embryophyta</taxon>
        <taxon>Tracheophyta</taxon>
        <taxon>Spermatophyta</taxon>
        <taxon>Magnoliopsida</taxon>
        <taxon>eudicotyledons</taxon>
        <taxon>Gunneridae</taxon>
        <taxon>Pentapetalae</taxon>
        <taxon>rosids</taxon>
        <taxon>fabids</taxon>
        <taxon>Cucurbitales</taxon>
        <taxon>Cucurbitaceae</taxon>
        <taxon>Benincaseae</taxon>
        <taxon>Citrullus</taxon>
    </lineage>
</organism>
<gene>
    <name evidence="2" type="ORF">CITCOLO1_LOCUS659</name>
</gene>
<protein>
    <recommendedName>
        <fullName evidence="1">Phloem filament PP1 domain-containing protein</fullName>
    </recommendedName>
</protein>
<dbReference type="InterPro" id="IPR009994">
    <property type="entry name" value="PP1"/>
</dbReference>
<keyword evidence="3" id="KW-1185">Reference proteome</keyword>
<dbReference type="Pfam" id="PF07430">
    <property type="entry name" value="PP1"/>
    <property type="match status" value="1"/>
</dbReference>
<dbReference type="Proteomes" id="UP001642487">
    <property type="component" value="Chromosome 1"/>
</dbReference>
<sequence>MSIIGGGIGIGIELPGIGGGGIGIGGGINVGIGGTGDNSGSGGSDTSPWVQIYDLDSPKVQDVARFSVDRFNLDYNNTLRYQHVYEGWVQCVDENTKRYRLKLTVLDCLERLLRFEVIVCEVTNGDDKYKLESFVQIH</sequence>
<dbReference type="InterPro" id="IPR046350">
    <property type="entry name" value="Cystatin_sf"/>
</dbReference>
<dbReference type="EMBL" id="OZ021735">
    <property type="protein sequence ID" value="CAK9309121.1"/>
    <property type="molecule type" value="Genomic_DNA"/>
</dbReference>
<dbReference type="SUPFAM" id="SSF54403">
    <property type="entry name" value="Cystatin/monellin"/>
    <property type="match status" value="1"/>
</dbReference>